<dbReference type="Proteomes" id="UP000262954">
    <property type="component" value="Unassembled WGS sequence"/>
</dbReference>
<organism evidence="5 6">
    <name type="scientific">Coprobacter fastidiosus</name>
    <dbReference type="NCBI Taxonomy" id="1099853"/>
    <lineage>
        <taxon>Bacteria</taxon>
        <taxon>Pseudomonadati</taxon>
        <taxon>Bacteroidota</taxon>
        <taxon>Bacteroidia</taxon>
        <taxon>Bacteroidales</taxon>
        <taxon>Barnesiellaceae</taxon>
        <taxon>Coprobacter</taxon>
    </lineage>
</organism>
<gene>
    <name evidence="5" type="ORF">DDY73_03750</name>
</gene>
<dbReference type="GO" id="GO:0046872">
    <property type="term" value="F:metal ion binding"/>
    <property type="evidence" value="ECO:0007669"/>
    <property type="project" value="InterPro"/>
</dbReference>
<dbReference type="AlphaFoldDB" id="A0A316RGR0"/>
<keyword evidence="2" id="KW-0813">Transport</keyword>
<protein>
    <submittedName>
        <fullName evidence="5">Zinc ABC transporter substrate-binding protein</fullName>
    </submittedName>
</protein>
<comment type="similarity">
    <text evidence="1">Belongs to the bacterial solute-binding protein 9 family.</text>
</comment>
<evidence type="ECO:0000256" key="4">
    <source>
        <dbReference type="SAM" id="SignalP"/>
    </source>
</evidence>
<accession>A0A316RGR0</accession>
<dbReference type="InterPro" id="IPR050492">
    <property type="entry name" value="Bact_metal-bind_prot9"/>
</dbReference>
<evidence type="ECO:0000313" key="6">
    <source>
        <dbReference type="Proteomes" id="UP000262954"/>
    </source>
</evidence>
<feature type="chain" id="PRO_5030062778" evidence="4">
    <location>
        <begin position="22"/>
        <end position="290"/>
    </location>
</feature>
<dbReference type="EMBL" id="DNWC01000051">
    <property type="protein sequence ID" value="HBJ08096.1"/>
    <property type="molecule type" value="Genomic_DNA"/>
</dbReference>
<comment type="caution">
    <text evidence="5">The sequence shown here is derived from an EMBL/GenBank/DDBJ whole genome shotgun (WGS) entry which is preliminary data.</text>
</comment>
<dbReference type="RefSeq" id="WP_270214316.1">
    <property type="nucleotide sequence ID" value="NZ_CAUAJF010000024.1"/>
</dbReference>
<feature type="signal peptide" evidence="4">
    <location>
        <begin position="1"/>
        <end position="21"/>
    </location>
</feature>
<dbReference type="PANTHER" id="PTHR42953">
    <property type="entry name" value="HIGH-AFFINITY ZINC UPTAKE SYSTEM PROTEIN ZNUA-RELATED"/>
    <property type="match status" value="1"/>
</dbReference>
<name>A0A316RGR0_9BACT</name>
<dbReference type="Gene3D" id="3.40.50.1980">
    <property type="entry name" value="Nitrogenase molybdenum iron protein domain"/>
    <property type="match status" value="2"/>
</dbReference>
<dbReference type="PANTHER" id="PTHR42953:SF3">
    <property type="entry name" value="HIGH-AFFINITY ZINC UPTAKE SYSTEM PROTEIN ZNUA"/>
    <property type="match status" value="1"/>
</dbReference>
<evidence type="ECO:0000256" key="1">
    <source>
        <dbReference type="ARBA" id="ARBA00011028"/>
    </source>
</evidence>
<sequence>MKLFRPIWMVALFSCFLLVCSCIRQPEQKRIVTVTIQPQKYFAEKIAGDRFDINCIVPNGSNPEAYDPSPSHLVRVGKSVAYLKIGYIGFEVAWLDKLAKNNPEMKIYDTSEGVSLLTGTHECHEEPNALHMENIDPHIWSSPKRARIIVKNMYDAFVDIDPDGKEYYTRNYEKLVEEINRIDTLLTHKLAPHKGEMFAIYHPSLSYLAHDYGLRQLSVELNGKGPSAFYMKRAVDIARENNVHIVFIQKEFNIKQALTFAEELKGTVVQIDPLNYEWGEELIHIADAFD</sequence>
<dbReference type="PROSITE" id="PS51257">
    <property type="entry name" value="PROKAR_LIPOPROTEIN"/>
    <property type="match status" value="1"/>
</dbReference>
<evidence type="ECO:0000256" key="2">
    <source>
        <dbReference type="ARBA" id="ARBA00022448"/>
    </source>
</evidence>
<dbReference type="Pfam" id="PF01297">
    <property type="entry name" value="ZnuA"/>
    <property type="match status" value="1"/>
</dbReference>
<evidence type="ECO:0000313" key="5">
    <source>
        <dbReference type="EMBL" id="HBJ08096.1"/>
    </source>
</evidence>
<evidence type="ECO:0000256" key="3">
    <source>
        <dbReference type="ARBA" id="ARBA00022729"/>
    </source>
</evidence>
<reference evidence="5 6" key="1">
    <citation type="journal article" date="2018" name="Nat. Biotechnol.">
        <title>A standardized bacterial taxonomy based on genome phylogeny substantially revises the tree of life.</title>
        <authorList>
            <person name="Parks D.H."/>
            <person name="Chuvochina M."/>
            <person name="Waite D.W."/>
            <person name="Rinke C."/>
            <person name="Skarshewski A."/>
            <person name="Chaumeil P.A."/>
            <person name="Hugenholtz P."/>
        </authorList>
    </citation>
    <scope>NUCLEOTIDE SEQUENCE [LARGE SCALE GENOMIC DNA]</scope>
    <source>
        <strain evidence="5">UBA11482</strain>
    </source>
</reference>
<dbReference type="SUPFAM" id="SSF53807">
    <property type="entry name" value="Helical backbone' metal receptor"/>
    <property type="match status" value="1"/>
</dbReference>
<dbReference type="InterPro" id="IPR006127">
    <property type="entry name" value="ZnuA-like"/>
</dbReference>
<dbReference type="GO" id="GO:0030001">
    <property type="term" value="P:metal ion transport"/>
    <property type="evidence" value="ECO:0007669"/>
    <property type="project" value="InterPro"/>
</dbReference>
<proteinExistence type="inferred from homology"/>
<keyword evidence="3 4" id="KW-0732">Signal</keyword>